<dbReference type="Proteomes" id="UP000193144">
    <property type="component" value="Unassembled WGS sequence"/>
</dbReference>
<gene>
    <name evidence="2" type="ORF">BCR34DRAFT_610496</name>
</gene>
<dbReference type="AlphaFoldDB" id="A0A1Y2A6V1"/>
<reference evidence="2 3" key="1">
    <citation type="submission" date="2016-07" db="EMBL/GenBank/DDBJ databases">
        <title>Pervasive Adenine N6-methylation of Active Genes in Fungi.</title>
        <authorList>
            <consortium name="DOE Joint Genome Institute"/>
            <person name="Mondo S.J."/>
            <person name="Dannebaum R.O."/>
            <person name="Kuo R.C."/>
            <person name="Labutti K."/>
            <person name="Haridas S."/>
            <person name="Kuo A."/>
            <person name="Salamov A."/>
            <person name="Ahrendt S.R."/>
            <person name="Lipzen A."/>
            <person name="Sullivan W."/>
            <person name="Andreopoulos W.B."/>
            <person name="Clum A."/>
            <person name="Lindquist E."/>
            <person name="Daum C."/>
            <person name="Ramamoorthy G.K."/>
            <person name="Gryganskyi A."/>
            <person name="Culley D."/>
            <person name="Magnuson J.K."/>
            <person name="James T.Y."/>
            <person name="O'Malley M.A."/>
            <person name="Stajich J.E."/>
            <person name="Spatafora J.W."/>
            <person name="Visel A."/>
            <person name="Grigoriev I.V."/>
        </authorList>
    </citation>
    <scope>NUCLEOTIDE SEQUENCE [LARGE SCALE GENOMIC DNA]</scope>
    <source>
        <strain evidence="2 3">CBS 115471</strain>
    </source>
</reference>
<evidence type="ECO:0000313" key="2">
    <source>
        <dbReference type="EMBL" id="ORY18228.1"/>
    </source>
</evidence>
<organism evidence="2 3">
    <name type="scientific">Clohesyomyces aquaticus</name>
    <dbReference type="NCBI Taxonomy" id="1231657"/>
    <lineage>
        <taxon>Eukaryota</taxon>
        <taxon>Fungi</taxon>
        <taxon>Dikarya</taxon>
        <taxon>Ascomycota</taxon>
        <taxon>Pezizomycotina</taxon>
        <taxon>Dothideomycetes</taxon>
        <taxon>Pleosporomycetidae</taxon>
        <taxon>Pleosporales</taxon>
        <taxon>Lindgomycetaceae</taxon>
        <taxon>Clohesyomyces</taxon>
    </lineage>
</organism>
<accession>A0A1Y2A6V1</accession>
<feature type="chain" id="PRO_5013367840" evidence="1">
    <location>
        <begin position="23"/>
        <end position="117"/>
    </location>
</feature>
<sequence>MKFSTPILLAATSLLTPATVTAKLWLMAATYEIGPAADCSSRDFKVTATAGNVCNEWGGDCLYLRSVDKHCTVMSYEQNDCTGHTVNITTPLQWLDISDQGSFFVWCNKHNKAKGLP</sequence>
<keyword evidence="3" id="KW-1185">Reference proteome</keyword>
<name>A0A1Y2A6V1_9PLEO</name>
<evidence type="ECO:0000256" key="1">
    <source>
        <dbReference type="SAM" id="SignalP"/>
    </source>
</evidence>
<keyword evidence="1" id="KW-0732">Signal</keyword>
<evidence type="ECO:0000313" key="3">
    <source>
        <dbReference type="Proteomes" id="UP000193144"/>
    </source>
</evidence>
<feature type="signal peptide" evidence="1">
    <location>
        <begin position="1"/>
        <end position="22"/>
    </location>
</feature>
<dbReference type="EMBL" id="MCFA01000008">
    <property type="protein sequence ID" value="ORY18228.1"/>
    <property type="molecule type" value="Genomic_DNA"/>
</dbReference>
<proteinExistence type="predicted"/>
<protein>
    <submittedName>
        <fullName evidence="2">Uncharacterized protein</fullName>
    </submittedName>
</protein>
<comment type="caution">
    <text evidence="2">The sequence shown here is derived from an EMBL/GenBank/DDBJ whole genome shotgun (WGS) entry which is preliminary data.</text>
</comment>